<keyword evidence="3" id="KW-1185">Reference proteome</keyword>
<proteinExistence type="predicted"/>
<gene>
    <name evidence="2" type="ordered locus">CHU_1279</name>
</gene>
<evidence type="ECO:0000313" key="3">
    <source>
        <dbReference type="Proteomes" id="UP000001822"/>
    </source>
</evidence>
<keyword evidence="1" id="KW-0732">Signal</keyword>
<dbReference type="EMBL" id="CP000383">
    <property type="protein sequence ID" value="ABG58551.1"/>
    <property type="molecule type" value="Genomic_DNA"/>
</dbReference>
<evidence type="ECO:0000313" key="2">
    <source>
        <dbReference type="EMBL" id="ABG58551.1"/>
    </source>
</evidence>
<dbReference type="AlphaFoldDB" id="A0A6N4SQI5"/>
<evidence type="ECO:0000256" key="1">
    <source>
        <dbReference type="SAM" id="SignalP"/>
    </source>
</evidence>
<dbReference type="Proteomes" id="UP000001822">
    <property type="component" value="Chromosome"/>
</dbReference>
<dbReference type="KEGG" id="chu:CHU_1279"/>
<organism evidence="2 3">
    <name type="scientific">Cytophaga hutchinsonii (strain ATCC 33406 / DSM 1761 / CIP 103989 / NBRC 15051 / NCIMB 9469 / D465)</name>
    <dbReference type="NCBI Taxonomy" id="269798"/>
    <lineage>
        <taxon>Bacteria</taxon>
        <taxon>Pseudomonadati</taxon>
        <taxon>Bacteroidota</taxon>
        <taxon>Cytophagia</taxon>
        <taxon>Cytophagales</taxon>
        <taxon>Cytophagaceae</taxon>
        <taxon>Cytophaga</taxon>
    </lineage>
</organism>
<dbReference type="OrthoDB" id="9873907at2"/>
<dbReference type="RefSeq" id="WP_011584666.1">
    <property type="nucleotide sequence ID" value="NC_008255.1"/>
</dbReference>
<name>A0A6N4SQI5_CYTH3</name>
<protein>
    <submittedName>
        <fullName evidence="2">Uncharacterized protein</fullName>
    </submittedName>
</protein>
<sequence length="375" mass="42422">MKFLASILILLAVTARQCASFEAQVLDDNSQIAVVEDPDIGTPACQFQKGTLDEFNGEIYSWWVSNDQTKLSKIGDTLKVVGNAIGSKWDCFGTETALLNMSECSVIKIRCRAEGEKPPTVIIHMKDINQMDANADSPKQRIHLGKEYKDYYFDFTGKWRQSWPDNQKVDEKMIHDFLIFINGGMADWTGTLYIDYIKIVSPDELPKVVASEGGVVDDFQDELYSWWVANEKLNLEKKGDVMSIECTGVGPGYETFGRAINQMDFTKAQIVRVKARAEGGTPNLRMDYKDKNGHTTNEFPLIMKIEESGEFKNYYYNYSGKYSQTYPDVQTVDPTGMKDVIFFVNPGGEPFTGKIFIDEIEVISDKKYQELTSGQ</sequence>
<reference evidence="2 3" key="1">
    <citation type="journal article" date="2007" name="Appl. Environ. Microbiol.">
        <title>Genome sequence of the cellulolytic gliding bacterium Cytophaga hutchinsonii.</title>
        <authorList>
            <person name="Xie G."/>
            <person name="Bruce D.C."/>
            <person name="Challacombe J.F."/>
            <person name="Chertkov O."/>
            <person name="Detter J.C."/>
            <person name="Gilna P."/>
            <person name="Han C.S."/>
            <person name="Lucas S."/>
            <person name="Misra M."/>
            <person name="Myers G.L."/>
            <person name="Richardson P."/>
            <person name="Tapia R."/>
            <person name="Thayer N."/>
            <person name="Thompson L.S."/>
            <person name="Brettin T.S."/>
            <person name="Henrissat B."/>
            <person name="Wilson D.B."/>
            <person name="McBride M.J."/>
        </authorList>
    </citation>
    <scope>NUCLEOTIDE SEQUENCE [LARGE SCALE GENOMIC DNA]</scope>
    <source>
        <strain evidence="3">ATCC 33406 / DSM 1761 / CIP 103989 / NBRC 15051 / NCIMB 9469 / D465</strain>
    </source>
</reference>
<feature type="signal peptide" evidence="1">
    <location>
        <begin position="1"/>
        <end position="19"/>
    </location>
</feature>
<accession>A0A6N4SQI5</accession>
<feature type="chain" id="PRO_5026938175" evidence="1">
    <location>
        <begin position="20"/>
        <end position="375"/>
    </location>
</feature>